<evidence type="ECO:0000313" key="3">
    <source>
        <dbReference type="Proteomes" id="UP000515151"/>
    </source>
</evidence>
<organism evidence="3 4">
    <name type="scientific">Punica granatum</name>
    <name type="common">Pomegranate</name>
    <dbReference type="NCBI Taxonomy" id="22663"/>
    <lineage>
        <taxon>Eukaryota</taxon>
        <taxon>Viridiplantae</taxon>
        <taxon>Streptophyta</taxon>
        <taxon>Embryophyta</taxon>
        <taxon>Tracheophyta</taxon>
        <taxon>Spermatophyta</taxon>
        <taxon>Magnoliopsida</taxon>
        <taxon>eudicotyledons</taxon>
        <taxon>Gunneridae</taxon>
        <taxon>Pentapetalae</taxon>
        <taxon>rosids</taxon>
        <taxon>malvids</taxon>
        <taxon>Myrtales</taxon>
        <taxon>Lythraceae</taxon>
        <taxon>Punica</taxon>
    </lineage>
</organism>
<keyword evidence="2" id="KW-0472">Membrane</keyword>
<gene>
    <name evidence="4" type="primary">LOC116188021</name>
</gene>
<reference evidence="3" key="1">
    <citation type="journal article" date="2020" name="Plant Biotechnol. J.">
        <title>The pomegranate (Punica granatum L.) draft genome dissects genetic divergence between soft- and hard-seeded cultivars.</title>
        <authorList>
            <person name="Luo X."/>
            <person name="Li H."/>
            <person name="Wu Z."/>
            <person name="Yao W."/>
            <person name="Zhao P."/>
            <person name="Cao D."/>
            <person name="Yu H."/>
            <person name="Li K."/>
            <person name="Poudel K."/>
            <person name="Zhao D."/>
            <person name="Zhang F."/>
            <person name="Xia X."/>
            <person name="Chen L."/>
            <person name="Wang Q."/>
            <person name="Jing D."/>
            <person name="Cao S."/>
        </authorList>
    </citation>
    <scope>NUCLEOTIDE SEQUENCE [LARGE SCALE GENOMIC DNA]</scope>
    <source>
        <strain evidence="3">cv. Tunisia</strain>
    </source>
</reference>
<dbReference type="OrthoDB" id="1892673at2759"/>
<keyword evidence="2" id="KW-0812">Transmembrane</keyword>
<accession>A0A6P8BQH4</accession>
<evidence type="ECO:0000313" key="4">
    <source>
        <dbReference type="RefSeq" id="XP_031372982.1"/>
    </source>
</evidence>
<feature type="compositionally biased region" description="Basic and acidic residues" evidence="1">
    <location>
        <begin position="1"/>
        <end position="33"/>
    </location>
</feature>
<dbReference type="Proteomes" id="UP000515151">
    <property type="component" value="Chromosome 8"/>
</dbReference>
<keyword evidence="2" id="KW-1133">Transmembrane helix</keyword>
<dbReference type="PANTHER" id="PTHR33919:SF1">
    <property type="entry name" value="OS09G0127700 PROTEIN"/>
    <property type="match status" value="1"/>
</dbReference>
<dbReference type="AlphaFoldDB" id="A0A6P8BQH4"/>
<evidence type="ECO:0000256" key="2">
    <source>
        <dbReference type="SAM" id="Phobius"/>
    </source>
</evidence>
<feature type="transmembrane region" description="Helical" evidence="2">
    <location>
        <begin position="57"/>
        <end position="76"/>
    </location>
</feature>
<dbReference type="RefSeq" id="XP_031372982.1">
    <property type="nucleotide sequence ID" value="XM_031517122.1"/>
</dbReference>
<evidence type="ECO:0000256" key="1">
    <source>
        <dbReference type="SAM" id="MobiDB-lite"/>
    </source>
</evidence>
<reference evidence="4" key="2">
    <citation type="submission" date="2025-08" db="UniProtKB">
        <authorList>
            <consortium name="RefSeq"/>
        </authorList>
    </citation>
    <scope>IDENTIFICATION</scope>
    <source>
        <tissue evidence="4">Leaf</tissue>
    </source>
</reference>
<feature type="region of interest" description="Disordered" evidence="1">
    <location>
        <begin position="1"/>
        <end position="46"/>
    </location>
</feature>
<proteinExistence type="predicted"/>
<protein>
    <submittedName>
        <fullName evidence="4">Uncharacterized protein LOC116188021</fullName>
    </submittedName>
</protein>
<dbReference type="PANTHER" id="PTHR33919">
    <property type="entry name" value="OS09G0127700 PROTEIN"/>
    <property type="match status" value="1"/>
</dbReference>
<keyword evidence="3" id="KW-1185">Reference proteome</keyword>
<name>A0A6P8BQH4_PUNGR</name>
<dbReference type="GeneID" id="116188021"/>
<sequence length="103" mass="11291">MTASKEDQDWRKMADTHKMSPEEERAAGVEASRRPPGHHPGGILHQRRELPYSFKTITVAGILITGAVGYLTLYLLKKPEASAGDVAKVATGMAKPEDTHPRK</sequence>